<dbReference type="GO" id="GO:0003729">
    <property type="term" value="F:mRNA binding"/>
    <property type="evidence" value="ECO:0007669"/>
    <property type="project" value="TreeGrafter"/>
</dbReference>
<dbReference type="AlphaFoldDB" id="A0AAV1IEA9"/>
<dbReference type="GO" id="GO:0005634">
    <property type="term" value="C:nucleus"/>
    <property type="evidence" value="ECO:0007669"/>
    <property type="project" value="UniProtKB-SubCell"/>
</dbReference>
<evidence type="ECO:0000256" key="6">
    <source>
        <dbReference type="SAM" id="MobiDB-lite"/>
    </source>
</evidence>
<feature type="compositionally biased region" description="Acidic residues" evidence="6">
    <location>
        <begin position="460"/>
        <end position="470"/>
    </location>
</feature>
<keyword evidence="4" id="KW-0539">Nucleus</keyword>
<dbReference type="InterPro" id="IPR012677">
    <property type="entry name" value="Nucleotide-bd_a/b_plait_sf"/>
</dbReference>
<feature type="compositionally biased region" description="Acidic residues" evidence="6">
    <location>
        <begin position="513"/>
        <end position="527"/>
    </location>
</feature>
<accession>A0AAV1IEA9</accession>
<feature type="region of interest" description="Disordered" evidence="6">
    <location>
        <begin position="429"/>
        <end position="470"/>
    </location>
</feature>
<dbReference type="InterPro" id="IPR000504">
    <property type="entry name" value="RRM_dom"/>
</dbReference>
<evidence type="ECO:0000256" key="3">
    <source>
        <dbReference type="ARBA" id="ARBA00022884"/>
    </source>
</evidence>
<dbReference type="EMBL" id="CAUYUE010000011">
    <property type="protein sequence ID" value="CAK0785046.1"/>
    <property type="molecule type" value="Genomic_DNA"/>
</dbReference>
<dbReference type="CDD" id="cd12414">
    <property type="entry name" value="RRM2_RBM28_like"/>
    <property type="match status" value="1"/>
</dbReference>
<dbReference type="Gene3D" id="3.30.70.330">
    <property type="match status" value="4"/>
</dbReference>
<evidence type="ECO:0000313" key="8">
    <source>
        <dbReference type="EMBL" id="CAK0785046.1"/>
    </source>
</evidence>
<proteinExistence type="predicted"/>
<evidence type="ECO:0000313" key="9">
    <source>
        <dbReference type="Proteomes" id="UP001314263"/>
    </source>
</evidence>
<comment type="subcellular location">
    <subcellularLocation>
        <location evidence="1">Nucleus</location>
    </subcellularLocation>
</comment>
<dbReference type="InterPro" id="IPR035979">
    <property type="entry name" value="RBD_domain_sf"/>
</dbReference>
<dbReference type="PANTHER" id="PTHR48039:SF5">
    <property type="entry name" value="RNA-BINDING PROTEIN 28"/>
    <property type="match status" value="1"/>
</dbReference>
<evidence type="ECO:0000256" key="4">
    <source>
        <dbReference type="ARBA" id="ARBA00023242"/>
    </source>
</evidence>
<keyword evidence="9" id="KW-1185">Reference proteome</keyword>
<organism evidence="8 9">
    <name type="scientific">Coccomyxa viridis</name>
    <dbReference type="NCBI Taxonomy" id="1274662"/>
    <lineage>
        <taxon>Eukaryota</taxon>
        <taxon>Viridiplantae</taxon>
        <taxon>Chlorophyta</taxon>
        <taxon>core chlorophytes</taxon>
        <taxon>Trebouxiophyceae</taxon>
        <taxon>Trebouxiophyceae incertae sedis</taxon>
        <taxon>Coccomyxaceae</taxon>
        <taxon>Coccomyxa</taxon>
    </lineage>
</organism>
<gene>
    <name evidence="8" type="ORF">CVIRNUC_008251</name>
</gene>
<feature type="region of interest" description="Disordered" evidence="6">
    <location>
        <begin position="79"/>
        <end position="191"/>
    </location>
</feature>
<reference evidence="8 9" key="1">
    <citation type="submission" date="2023-10" db="EMBL/GenBank/DDBJ databases">
        <authorList>
            <person name="Maclean D."/>
            <person name="Macfadyen A."/>
        </authorList>
    </citation>
    <scope>NUCLEOTIDE SEQUENCE [LARGE SCALE GENOMIC DNA]</scope>
</reference>
<evidence type="ECO:0000256" key="5">
    <source>
        <dbReference type="PROSITE-ProRule" id="PRU00176"/>
    </source>
</evidence>
<dbReference type="SMART" id="SM00360">
    <property type="entry name" value="RRM"/>
    <property type="match status" value="4"/>
</dbReference>
<name>A0AAV1IEA9_9CHLO</name>
<dbReference type="Proteomes" id="UP001314263">
    <property type="component" value="Unassembled WGS sequence"/>
</dbReference>
<feature type="region of interest" description="Disordered" evidence="6">
    <location>
        <begin position="513"/>
        <end position="554"/>
    </location>
</feature>
<sequence>MADGDGTTVDLRTVFVKGVSFDWDDKTFEGAFSNIGPLRKCFLLKGAGKHHKGCGFATFALKEDAKRAIDELNGKSMGGRTIQVETAQKRAPFSERKEKKRQRSEAPGDEITEPALAPSLPKVQPTPAKAQPVQPSSKDEAEADVKEEAQRKKAKTTGKAGRDAREAAAAAAKPEEKQKQRQKPKTMPPAASAKQLLVRTVALGKLSPATSAQAVAYAQQVTQVESVRMPMEEETSRHMLQQDGCTGNVVFLTYKTVKDAMDAVALLHNHSLQGQDAPVNSVKGKKTGQPGAAQALAEGALLWARQVSGEGAHLKKWRLILRNLPFNVSEAELRSALAPAGFVWELKVPRSPDGQARGFAFAGFMCRAHAEKAITVANGQKTAGSPSGLVAQSACCAMLRSCSSLPACQVVGGRTIAVDWAVSKAQYKSASATDAPGGADAKPQQSTLDSDLEGSVVGDDMPETDDDGEEANLDISDERKRLQAVLAHFDGGEATALQGRAQQAAMDKMGDVVEDDVESGDASDDEAELAKGPDHGVGVQHSRADAAAAQPPAHHDNVEATVFVRGLPLDTLQYELQDRMSRFGKLKACRLVKDKTTQKLKGTAFVEFERPEDAERAAAACAKARSGSGPAVAVRGVQLDIDLALTQTGARTLASGRAGTPSKDNRNLYLVSHLLLTPLRYAGLSSHACEDIACI</sequence>
<protein>
    <recommendedName>
        <fullName evidence="7">RRM domain-containing protein</fullName>
    </recommendedName>
</protein>
<feature type="domain" description="RRM" evidence="7">
    <location>
        <begin position="560"/>
        <end position="646"/>
    </location>
</feature>
<feature type="domain" description="RRM" evidence="7">
    <location>
        <begin position="12"/>
        <end position="89"/>
    </location>
</feature>
<dbReference type="PANTHER" id="PTHR48039">
    <property type="entry name" value="RNA-BINDING MOTIF PROTEIN 14B"/>
    <property type="match status" value="1"/>
</dbReference>
<evidence type="ECO:0000259" key="7">
    <source>
        <dbReference type="PROSITE" id="PS50102"/>
    </source>
</evidence>
<evidence type="ECO:0000256" key="2">
    <source>
        <dbReference type="ARBA" id="ARBA00022737"/>
    </source>
</evidence>
<dbReference type="SUPFAM" id="SSF54928">
    <property type="entry name" value="RNA-binding domain, RBD"/>
    <property type="match status" value="3"/>
</dbReference>
<feature type="compositionally biased region" description="Basic and acidic residues" evidence="6">
    <location>
        <begin position="137"/>
        <end position="151"/>
    </location>
</feature>
<keyword evidence="3 5" id="KW-0694">RNA-binding</keyword>
<comment type="caution">
    <text evidence="8">The sequence shown here is derived from an EMBL/GenBank/DDBJ whole genome shotgun (WGS) entry which is preliminary data.</text>
</comment>
<evidence type="ECO:0000256" key="1">
    <source>
        <dbReference type="ARBA" id="ARBA00004123"/>
    </source>
</evidence>
<dbReference type="PROSITE" id="PS50102">
    <property type="entry name" value="RRM"/>
    <property type="match status" value="3"/>
</dbReference>
<keyword evidence="2" id="KW-0677">Repeat</keyword>
<dbReference type="Pfam" id="PF00076">
    <property type="entry name" value="RRM_1"/>
    <property type="match status" value="3"/>
</dbReference>
<dbReference type="InterPro" id="IPR051945">
    <property type="entry name" value="RRM_MRD1_RNA_proc_ribogen"/>
</dbReference>
<feature type="domain" description="RRM" evidence="7">
    <location>
        <begin position="317"/>
        <end position="423"/>
    </location>
</feature>